<dbReference type="SMART" id="SM00388">
    <property type="entry name" value="HisKA"/>
    <property type="match status" value="1"/>
</dbReference>
<sequence>MSPSDLKEEFTQKRIQQIEVDQDGTILASDDVLFSIKGVANISNLHPFFEGLQYLLEDLKEHIAIPCVNIALQNTNKIIDVEIIKRDNRYFLLLFDFTQHYEDAHPLVQEKNEAGIAKEQLAFDKRLLLAKEAFKNTFLANLNHEIRNPLNNMLGFMELLRDTKLTYDQNETLKVMHRTGTQIKQLMDDMLDISKIERGVIRVQKVAFNLGHILANLQRHYLLKLSSKKVSVQLLIDDDIPKKLIGDPVRINQILFNLLENASKYTLDGMVTLHVSVKELKGKDCVLSFTVTNTGEDIPASELNKIFDSYYQLKESSIEPLGEGLGLKIVKDLVELLHGKVSVESENSETVFTCVLPFEVRTAKEKRPTVPKGSGILISKRILVLEDDETSQMLLMRTFLNNECGYILEIANSAEHAFVLLEKKSYDLIIIKNKLPDSPAHTFITSCNTHTSEQIAEMPILVASGSTMLQQQQSLLEAGASGFLAKPYTQKELFDTIEKLLP</sequence>
<dbReference type="Proteomes" id="UP000505306">
    <property type="component" value="Chromosome"/>
</dbReference>
<dbReference type="GO" id="GO:0000155">
    <property type="term" value="F:phosphorelay sensor kinase activity"/>
    <property type="evidence" value="ECO:0007669"/>
    <property type="project" value="InterPro"/>
</dbReference>
<proteinExistence type="predicted"/>
<comment type="catalytic activity">
    <reaction evidence="1">
        <text>ATP + protein L-histidine = ADP + protein N-phospho-L-histidine.</text>
        <dbReference type="EC" id="2.7.13.3"/>
    </reaction>
</comment>
<gene>
    <name evidence="9" type="ORF">G5B37_09390</name>
</gene>
<evidence type="ECO:0000256" key="6">
    <source>
        <dbReference type="PROSITE-ProRule" id="PRU00169"/>
    </source>
</evidence>
<dbReference type="InterPro" id="IPR011006">
    <property type="entry name" value="CheY-like_superfamily"/>
</dbReference>
<dbReference type="InterPro" id="IPR001789">
    <property type="entry name" value="Sig_transdc_resp-reg_receiver"/>
</dbReference>
<name>A0A6G6GML9_9FLAO</name>
<dbReference type="KEGG" id="mgel:G5B37_09390"/>
<feature type="domain" description="Histidine kinase" evidence="7">
    <location>
        <begin position="141"/>
        <end position="360"/>
    </location>
</feature>
<accession>A0A6G6GML9</accession>
<dbReference type="AlphaFoldDB" id="A0A6G6GML9"/>
<evidence type="ECO:0000259" key="7">
    <source>
        <dbReference type="PROSITE" id="PS50109"/>
    </source>
</evidence>
<evidence type="ECO:0000256" key="3">
    <source>
        <dbReference type="ARBA" id="ARBA00022553"/>
    </source>
</evidence>
<evidence type="ECO:0000313" key="10">
    <source>
        <dbReference type="Proteomes" id="UP000505306"/>
    </source>
</evidence>
<dbReference type="InterPro" id="IPR005467">
    <property type="entry name" value="His_kinase_dom"/>
</dbReference>
<protein>
    <recommendedName>
        <fullName evidence="2">histidine kinase</fullName>
        <ecNumber evidence="2">2.7.13.3</ecNumber>
    </recommendedName>
</protein>
<dbReference type="PANTHER" id="PTHR43047">
    <property type="entry name" value="TWO-COMPONENT HISTIDINE PROTEIN KINASE"/>
    <property type="match status" value="1"/>
</dbReference>
<dbReference type="Pfam" id="PF02518">
    <property type="entry name" value="HATPase_c"/>
    <property type="match status" value="1"/>
</dbReference>
<keyword evidence="10" id="KW-1185">Reference proteome</keyword>
<dbReference type="InterPro" id="IPR003594">
    <property type="entry name" value="HATPase_dom"/>
</dbReference>
<evidence type="ECO:0000256" key="2">
    <source>
        <dbReference type="ARBA" id="ARBA00012438"/>
    </source>
</evidence>
<dbReference type="PROSITE" id="PS50110">
    <property type="entry name" value="RESPONSE_REGULATORY"/>
    <property type="match status" value="1"/>
</dbReference>
<evidence type="ECO:0000259" key="8">
    <source>
        <dbReference type="PROSITE" id="PS50110"/>
    </source>
</evidence>
<dbReference type="RefSeq" id="WP_164679780.1">
    <property type="nucleotide sequence ID" value="NZ_CP049057.1"/>
</dbReference>
<dbReference type="CDD" id="cd00082">
    <property type="entry name" value="HisKA"/>
    <property type="match status" value="1"/>
</dbReference>
<dbReference type="InterPro" id="IPR003661">
    <property type="entry name" value="HisK_dim/P_dom"/>
</dbReference>
<dbReference type="Gene3D" id="3.40.50.2300">
    <property type="match status" value="1"/>
</dbReference>
<evidence type="ECO:0000313" key="9">
    <source>
        <dbReference type="EMBL" id="QIE59767.1"/>
    </source>
</evidence>
<organism evidence="9 10">
    <name type="scientific">Rasiella rasia</name>
    <dbReference type="NCBI Taxonomy" id="2744027"/>
    <lineage>
        <taxon>Bacteria</taxon>
        <taxon>Pseudomonadati</taxon>
        <taxon>Bacteroidota</taxon>
        <taxon>Flavobacteriia</taxon>
        <taxon>Flavobacteriales</taxon>
        <taxon>Flavobacteriaceae</taxon>
        <taxon>Rasiella</taxon>
    </lineage>
</organism>
<dbReference type="SMART" id="SM00387">
    <property type="entry name" value="HATPase_c"/>
    <property type="match status" value="1"/>
</dbReference>
<dbReference type="InterPro" id="IPR036890">
    <property type="entry name" value="HATPase_C_sf"/>
</dbReference>
<dbReference type="EC" id="2.7.13.3" evidence="2"/>
<dbReference type="EMBL" id="CP049057">
    <property type="protein sequence ID" value="QIE59767.1"/>
    <property type="molecule type" value="Genomic_DNA"/>
</dbReference>
<dbReference type="Gene3D" id="3.30.565.10">
    <property type="entry name" value="Histidine kinase-like ATPase, C-terminal domain"/>
    <property type="match status" value="1"/>
</dbReference>
<evidence type="ECO:0000256" key="1">
    <source>
        <dbReference type="ARBA" id="ARBA00000085"/>
    </source>
</evidence>
<keyword evidence="5" id="KW-0418">Kinase</keyword>
<dbReference type="SUPFAM" id="SSF55874">
    <property type="entry name" value="ATPase domain of HSP90 chaperone/DNA topoisomerase II/histidine kinase"/>
    <property type="match status" value="1"/>
</dbReference>
<dbReference type="SUPFAM" id="SSF47384">
    <property type="entry name" value="Homodimeric domain of signal transducing histidine kinase"/>
    <property type="match status" value="1"/>
</dbReference>
<dbReference type="SUPFAM" id="SSF52172">
    <property type="entry name" value="CheY-like"/>
    <property type="match status" value="1"/>
</dbReference>
<dbReference type="InterPro" id="IPR036097">
    <property type="entry name" value="HisK_dim/P_sf"/>
</dbReference>
<evidence type="ECO:0000256" key="4">
    <source>
        <dbReference type="ARBA" id="ARBA00022679"/>
    </source>
</evidence>
<dbReference type="Pfam" id="PF00072">
    <property type="entry name" value="Response_reg"/>
    <property type="match status" value="1"/>
</dbReference>
<dbReference type="Gene3D" id="1.10.287.130">
    <property type="match status" value="1"/>
</dbReference>
<reference evidence="9 10" key="1">
    <citation type="submission" date="2020-02" db="EMBL/GenBank/DDBJ databases">
        <title>Complete genome sequence of Flavobacteriaceae bacterium.</title>
        <authorList>
            <person name="Kim S.-J."/>
            <person name="Kim Y.-S."/>
            <person name="Kim K.-H."/>
        </authorList>
    </citation>
    <scope>NUCLEOTIDE SEQUENCE [LARGE SCALE GENOMIC DNA]</scope>
    <source>
        <strain evidence="9 10">RR4-40</strain>
    </source>
</reference>
<comment type="caution">
    <text evidence="6">Lacks conserved residue(s) required for the propagation of feature annotation.</text>
</comment>
<keyword evidence="4" id="KW-0808">Transferase</keyword>
<dbReference type="SMART" id="SM00448">
    <property type="entry name" value="REC"/>
    <property type="match status" value="1"/>
</dbReference>
<evidence type="ECO:0000256" key="5">
    <source>
        <dbReference type="ARBA" id="ARBA00022777"/>
    </source>
</evidence>
<keyword evidence="3" id="KW-0597">Phosphoprotein</keyword>
<feature type="domain" description="Response regulatory" evidence="8">
    <location>
        <begin position="381"/>
        <end position="501"/>
    </location>
</feature>
<dbReference type="PRINTS" id="PR00344">
    <property type="entry name" value="BCTRLSENSOR"/>
</dbReference>
<dbReference type="Pfam" id="PF00512">
    <property type="entry name" value="HisKA"/>
    <property type="match status" value="1"/>
</dbReference>
<dbReference type="PROSITE" id="PS50109">
    <property type="entry name" value="HIS_KIN"/>
    <property type="match status" value="1"/>
</dbReference>
<dbReference type="InterPro" id="IPR004358">
    <property type="entry name" value="Sig_transdc_His_kin-like_C"/>
</dbReference>